<evidence type="ECO:0000313" key="4">
    <source>
        <dbReference type="EMBL" id="KAJ8276007.1"/>
    </source>
</evidence>
<sequence length="460" mass="48854">MNIDKKRGSFQITSVTLDFDRASLESSYRAAFSDCADEPPQQPAGNSLATGGQGSAHATSLNPELPTGACLGTVCSNYVEESVGSLPPSPSSPPSGAENTVAGLVGAGEGCCSGPGFLDVPRASLYHLSSSQPCSPLSVRKQVYLEPGGASCWLPISSPHSPSRFRVVRLGQGLGEPYCRGRWTCTDFLDRDGWDKEGLLGVTESMRHAHSLDSLEVAGLGASGCKRAVFRPLVHVNALNARHMVGLPGTVGIFPTDVKSSAGSAGMPEADSLAGHLALNASINSPSLEPAEQFRIQLEDGSSAPFISLISGVSLQNQQDHFPLLSASGLLPLTQWPGRNPPALHLDQNLKPDSLATTQKQVGGFYHDVGPIHASSAFSLAQSMFGAGGAFDLDSESGSSKSMMAIDSKIEQAMDLVKTHLMLAVREEVELLREQIAELTERNTQLERENYILRTMRERD</sequence>
<dbReference type="PANTHER" id="PTHR46894:SF2">
    <property type="entry name" value="TSC22 DOMAIN FAMILY MEMBER 4"/>
    <property type="match status" value="1"/>
</dbReference>
<dbReference type="InterPro" id="IPR047862">
    <property type="entry name" value="TSC22/BUN_CS"/>
</dbReference>
<dbReference type="SUPFAM" id="SSF58026">
    <property type="entry name" value="Delta-sleep-inducing peptide immunoreactive peptide"/>
    <property type="match status" value="1"/>
</dbReference>
<dbReference type="PROSITE" id="PS01289">
    <property type="entry name" value="TSC22"/>
    <property type="match status" value="1"/>
</dbReference>
<organism evidence="4 5">
    <name type="scientific">Conger conger</name>
    <name type="common">Conger eel</name>
    <name type="synonym">Muraena conger</name>
    <dbReference type="NCBI Taxonomy" id="82655"/>
    <lineage>
        <taxon>Eukaryota</taxon>
        <taxon>Metazoa</taxon>
        <taxon>Chordata</taxon>
        <taxon>Craniata</taxon>
        <taxon>Vertebrata</taxon>
        <taxon>Euteleostomi</taxon>
        <taxon>Actinopterygii</taxon>
        <taxon>Neopterygii</taxon>
        <taxon>Teleostei</taxon>
        <taxon>Anguilliformes</taxon>
        <taxon>Congridae</taxon>
        <taxon>Conger</taxon>
    </lineage>
</organism>
<dbReference type="Proteomes" id="UP001152803">
    <property type="component" value="Unassembled WGS sequence"/>
</dbReference>
<reference evidence="4" key="1">
    <citation type="journal article" date="2023" name="Science">
        <title>Genome structures resolve the early diversification of teleost fishes.</title>
        <authorList>
            <person name="Parey E."/>
            <person name="Louis A."/>
            <person name="Montfort J."/>
            <person name="Bouchez O."/>
            <person name="Roques C."/>
            <person name="Iampietro C."/>
            <person name="Lluch J."/>
            <person name="Castinel A."/>
            <person name="Donnadieu C."/>
            <person name="Desvignes T."/>
            <person name="Floi Bucao C."/>
            <person name="Jouanno E."/>
            <person name="Wen M."/>
            <person name="Mejri S."/>
            <person name="Dirks R."/>
            <person name="Jansen H."/>
            <person name="Henkel C."/>
            <person name="Chen W.J."/>
            <person name="Zahm M."/>
            <person name="Cabau C."/>
            <person name="Klopp C."/>
            <person name="Thompson A.W."/>
            <person name="Robinson-Rechavi M."/>
            <person name="Braasch I."/>
            <person name="Lecointre G."/>
            <person name="Bobe J."/>
            <person name="Postlethwait J.H."/>
            <person name="Berthelot C."/>
            <person name="Roest Crollius H."/>
            <person name="Guiguen Y."/>
        </authorList>
    </citation>
    <scope>NUCLEOTIDE SEQUENCE</scope>
    <source>
        <strain evidence="4">Concon-B</strain>
    </source>
</reference>
<name>A0A9Q1I283_CONCO</name>
<proteinExistence type="inferred from homology"/>
<dbReference type="InterPro" id="IPR053049">
    <property type="entry name" value="TSC22_domain_protein_2"/>
</dbReference>
<dbReference type="PANTHER" id="PTHR46894">
    <property type="entry name" value="TSC22 DOMAIN FAMILY PROTEIN 2"/>
    <property type="match status" value="1"/>
</dbReference>
<dbReference type="GO" id="GO:0006357">
    <property type="term" value="P:regulation of transcription by RNA polymerase II"/>
    <property type="evidence" value="ECO:0007669"/>
    <property type="project" value="InterPro"/>
</dbReference>
<protein>
    <submittedName>
        <fullName evidence="4">Uncharacterized protein</fullName>
    </submittedName>
</protein>
<feature type="coiled-coil region" evidence="2">
    <location>
        <begin position="422"/>
        <end position="449"/>
    </location>
</feature>
<dbReference type="EMBL" id="JAFJMO010000005">
    <property type="protein sequence ID" value="KAJ8276007.1"/>
    <property type="molecule type" value="Genomic_DNA"/>
</dbReference>
<evidence type="ECO:0000256" key="1">
    <source>
        <dbReference type="ARBA" id="ARBA00007908"/>
    </source>
</evidence>
<feature type="region of interest" description="Disordered" evidence="3">
    <location>
        <begin position="33"/>
        <end position="60"/>
    </location>
</feature>
<dbReference type="AlphaFoldDB" id="A0A9Q1I283"/>
<dbReference type="InterPro" id="IPR000580">
    <property type="entry name" value="TSC22/Bun"/>
</dbReference>
<evidence type="ECO:0000256" key="3">
    <source>
        <dbReference type="SAM" id="MobiDB-lite"/>
    </source>
</evidence>
<keyword evidence="5" id="KW-1185">Reference proteome</keyword>
<evidence type="ECO:0000313" key="5">
    <source>
        <dbReference type="Proteomes" id="UP001152803"/>
    </source>
</evidence>
<comment type="similarity">
    <text evidence="1">Belongs to the TSC-22/Dip/Bun family.</text>
</comment>
<dbReference type="OrthoDB" id="8961796at2759"/>
<dbReference type="Gene3D" id="1.20.5.490">
    <property type="entry name" value="Single helix bin"/>
    <property type="match status" value="1"/>
</dbReference>
<keyword evidence="2" id="KW-0175">Coiled coil</keyword>
<comment type="caution">
    <text evidence="4">The sequence shown here is derived from an EMBL/GenBank/DDBJ whole genome shotgun (WGS) entry which is preliminary data.</text>
</comment>
<evidence type="ECO:0000256" key="2">
    <source>
        <dbReference type="SAM" id="Coils"/>
    </source>
</evidence>
<gene>
    <name evidence="4" type="ORF">COCON_G00077590</name>
</gene>
<dbReference type="Pfam" id="PF01166">
    <property type="entry name" value="TSC22"/>
    <property type="match status" value="1"/>
</dbReference>
<accession>A0A9Q1I283</accession>
<feature type="compositionally biased region" description="Polar residues" evidence="3">
    <location>
        <begin position="43"/>
        <end position="60"/>
    </location>
</feature>